<dbReference type="AlphaFoldDB" id="A0A9W5UPY2"/>
<name>A0A9W5UPY2_9ACTN</name>
<accession>A0A9W5UPY2</accession>
<proteinExistence type="predicted"/>
<dbReference type="SMART" id="SM00065">
    <property type="entry name" value="GAF"/>
    <property type="match status" value="1"/>
</dbReference>
<dbReference type="InterPro" id="IPR035965">
    <property type="entry name" value="PAS-like_dom_sf"/>
</dbReference>
<dbReference type="Pfam" id="PF13185">
    <property type="entry name" value="GAF_2"/>
    <property type="match status" value="1"/>
</dbReference>
<dbReference type="Gene3D" id="3.30.450.20">
    <property type="entry name" value="PAS domain"/>
    <property type="match status" value="1"/>
</dbReference>
<evidence type="ECO:0000259" key="1">
    <source>
        <dbReference type="SMART" id="SM00065"/>
    </source>
</evidence>
<dbReference type="RefSeq" id="WP_093408459.1">
    <property type="nucleotide sequence ID" value="NZ_BOPD01000009.1"/>
</dbReference>
<dbReference type="InterPro" id="IPR003018">
    <property type="entry name" value="GAF"/>
</dbReference>
<dbReference type="InterPro" id="IPR013656">
    <property type="entry name" value="PAS_4"/>
</dbReference>
<dbReference type="Pfam" id="PF08448">
    <property type="entry name" value="PAS_4"/>
    <property type="match status" value="1"/>
</dbReference>
<organism evidence="2 3">
    <name type="scientific">Micromonospora sediminimaris</name>
    <dbReference type="NCBI Taxonomy" id="547162"/>
    <lineage>
        <taxon>Bacteria</taxon>
        <taxon>Bacillati</taxon>
        <taxon>Actinomycetota</taxon>
        <taxon>Actinomycetes</taxon>
        <taxon>Micromonosporales</taxon>
        <taxon>Micromonosporaceae</taxon>
        <taxon>Micromonospora</taxon>
    </lineage>
</organism>
<dbReference type="SUPFAM" id="SSF55785">
    <property type="entry name" value="PYP-like sensor domain (PAS domain)"/>
    <property type="match status" value="1"/>
</dbReference>
<evidence type="ECO:0000313" key="2">
    <source>
        <dbReference type="EMBL" id="GIJ32469.1"/>
    </source>
</evidence>
<sequence length="429" mass="45519">MTAVPGELPAAADPASTGQAAEDLRTLFGQSIAVFAALAGPKHLVEAANPAFFAAIGEQRARTGVPLVEVMPELAAQGFIALLDEVYRTGEPYTGRDVRVVLGTEPHAREAYFDFTYEPRRDADGRVVGIGVIGVETTQVKQAQRLMAEHHALLEQIARQAPLTEVLDGMARSIENLAPQEILVSVLLADPDGRHLRHGAAPSLPDFYNQAIDGIATGEGVGSCGTAAHRRESVIVTDIAADPFWADFRDLAGRAGLAACWSTPILARDGSLLGTFAMYHRTPRVPQDTDLALARIFAGTAALAIERHHIEQAKLAAEARAKAAHDELAKAVRAERGLRAEAEQRAAAAAELNAQMRAAAAAQAASPHPETCQLGGPQECTAPAEIKIADSWGDSAWGCPRHVEEAILNVRAVFIASEELGGLAAYLNR</sequence>
<dbReference type="InterPro" id="IPR029016">
    <property type="entry name" value="GAF-like_dom_sf"/>
</dbReference>
<comment type="caution">
    <text evidence="2">The sequence shown here is derived from an EMBL/GenBank/DDBJ whole genome shotgun (WGS) entry which is preliminary data.</text>
</comment>
<dbReference type="Gene3D" id="3.30.450.40">
    <property type="match status" value="1"/>
</dbReference>
<evidence type="ECO:0000313" key="3">
    <source>
        <dbReference type="Proteomes" id="UP000607311"/>
    </source>
</evidence>
<feature type="domain" description="GAF" evidence="1">
    <location>
        <begin position="162"/>
        <end position="315"/>
    </location>
</feature>
<dbReference type="SUPFAM" id="SSF55781">
    <property type="entry name" value="GAF domain-like"/>
    <property type="match status" value="1"/>
</dbReference>
<dbReference type="EMBL" id="BOPD01000009">
    <property type="protein sequence ID" value="GIJ32469.1"/>
    <property type="molecule type" value="Genomic_DNA"/>
</dbReference>
<dbReference type="OrthoDB" id="5241041at2"/>
<reference evidence="2" key="1">
    <citation type="submission" date="2021-01" db="EMBL/GenBank/DDBJ databases">
        <title>Whole genome shotgun sequence of Verrucosispora sediminis NBRC 107745.</title>
        <authorList>
            <person name="Komaki H."/>
            <person name="Tamura T."/>
        </authorList>
    </citation>
    <scope>NUCLEOTIDE SEQUENCE</scope>
    <source>
        <strain evidence="2">NBRC 107745</strain>
    </source>
</reference>
<dbReference type="Proteomes" id="UP000607311">
    <property type="component" value="Unassembled WGS sequence"/>
</dbReference>
<keyword evidence="3" id="KW-1185">Reference proteome</keyword>
<gene>
    <name evidence="2" type="ORF">Vse01_16170</name>
</gene>
<protein>
    <recommendedName>
        <fullName evidence="1">GAF domain-containing protein</fullName>
    </recommendedName>
</protein>